<accession>A0A2H4ZVB7</accession>
<dbReference type="OrthoDB" id="221983at2157"/>
<dbReference type="EMBL" id="CP019154">
    <property type="protein sequence ID" value="AUG46419.1"/>
    <property type="molecule type" value="Genomic_DNA"/>
</dbReference>
<gene>
    <name evidence="1" type="ORF">BVU17_02360</name>
</gene>
<evidence type="ECO:0000313" key="1">
    <source>
        <dbReference type="EMBL" id="AUG46419.1"/>
    </source>
</evidence>
<protein>
    <submittedName>
        <fullName evidence="1">Uncharacterized protein</fullName>
    </submittedName>
</protein>
<sequence>MVILHDTDDPDSSSTDTGCPCDSGGNVLAGLAEKARIVADLIAPFSSLLTSLVQAATVLALIRGQSI</sequence>
<dbReference type="KEGG" id="hta:BVU17_02360"/>
<proteinExistence type="predicted"/>
<organism evidence="1 2">
    <name type="scientific">Haloarcula taiwanensis</name>
    <dbReference type="NCBI Taxonomy" id="1932004"/>
    <lineage>
        <taxon>Archaea</taxon>
        <taxon>Methanobacteriati</taxon>
        <taxon>Methanobacteriota</taxon>
        <taxon>Stenosarchaea group</taxon>
        <taxon>Halobacteria</taxon>
        <taxon>Halobacteriales</taxon>
        <taxon>Haloarculaceae</taxon>
        <taxon>Haloarcula</taxon>
    </lineage>
</organism>
<dbReference type="Proteomes" id="UP000242917">
    <property type="component" value="Chromosome I"/>
</dbReference>
<reference evidence="1 2" key="1">
    <citation type="submission" date="2017-01" db="EMBL/GenBank/DDBJ databases">
        <title>A Red Light-Sensitive Sensory Rhodopsin I From Haloarcula taiwanensis, A New Haloarchaeon Isolated From Taiwan.</title>
        <authorList>
            <person name="Yang C.-S."/>
            <person name="Han Y.-A."/>
            <person name="Chen P.-C."/>
            <person name="Ng W.V."/>
            <person name="Chen T.-W."/>
        </authorList>
    </citation>
    <scope>NUCLEOTIDE SEQUENCE [LARGE SCALE GENOMIC DNA]</scope>
    <source>
        <strain evidence="1 2">Taiwanensis</strain>
    </source>
</reference>
<keyword evidence="2" id="KW-1185">Reference proteome</keyword>
<dbReference type="AlphaFoldDB" id="A0A2H4ZVB7"/>
<name>A0A2H4ZVB7_9EURY</name>
<evidence type="ECO:0000313" key="2">
    <source>
        <dbReference type="Proteomes" id="UP000242917"/>
    </source>
</evidence>